<evidence type="ECO:0000313" key="2">
    <source>
        <dbReference type="Proteomes" id="UP000800082"/>
    </source>
</evidence>
<protein>
    <submittedName>
        <fullName evidence="1">Uncharacterized protein</fullName>
    </submittedName>
</protein>
<keyword evidence="2" id="KW-1185">Reference proteome</keyword>
<dbReference type="EMBL" id="ML978967">
    <property type="protein sequence ID" value="KAF1929095.1"/>
    <property type="molecule type" value="Genomic_DNA"/>
</dbReference>
<sequence>MATAPTASNTTLPSQNASIPHVAPSAAAELGELGLSSLQRLKSRDPEELEVVRILYTNVRKIVEQDAYELEAALLEDVVALLHLKERIAEQISPVALGTRRKMRRKGVVRSREYWVHVKVVGHRIEEIGRNYVLKVDEIRKKVTRIAQSVWRVLQHDAVDAVVRRRSRLCPQGNGRPQRTART</sequence>
<gene>
    <name evidence="1" type="ORF">M421DRAFT_92192</name>
</gene>
<proteinExistence type="predicted"/>
<reference evidence="1" key="1">
    <citation type="journal article" date="2020" name="Stud. Mycol.">
        <title>101 Dothideomycetes genomes: a test case for predicting lifestyles and emergence of pathogens.</title>
        <authorList>
            <person name="Haridas S."/>
            <person name="Albert R."/>
            <person name="Binder M."/>
            <person name="Bloem J."/>
            <person name="Labutti K."/>
            <person name="Salamov A."/>
            <person name="Andreopoulos B."/>
            <person name="Baker S."/>
            <person name="Barry K."/>
            <person name="Bills G."/>
            <person name="Bluhm B."/>
            <person name="Cannon C."/>
            <person name="Castanera R."/>
            <person name="Culley D."/>
            <person name="Daum C."/>
            <person name="Ezra D."/>
            <person name="Gonzalez J."/>
            <person name="Henrissat B."/>
            <person name="Kuo A."/>
            <person name="Liang C."/>
            <person name="Lipzen A."/>
            <person name="Lutzoni F."/>
            <person name="Magnuson J."/>
            <person name="Mondo S."/>
            <person name="Nolan M."/>
            <person name="Ohm R."/>
            <person name="Pangilinan J."/>
            <person name="Park H.-J."/>
            <person name="Ramirez L."/>
            <person name="Alfaro M."/>
            <person name="Sun H."/>
            <person name="Tritt A."/>
            <person name="Yoshinaga Y."/>
            <person name="Zwiers L.-H."/>
            <person name="Turgeon B."/>
            <person name="Goodwin S."/>
            <person name="Spatafora J."/>
            <person name="Crous P."/>
            <person name="Grigoriev I."/>
        </authorList>
    </citation>
    <scope>NUCLEOTIDE SEQUENCE</scope>
    <source>
        <strain evidence="1">CBS 183.55</strain>
    </source>
</reference>
<name>A0A6A5RL03_9PLEO</name>
<evidence type="ECO:0000313" key="1">
    <source>
        <dbReference type="EMBL" id="KAF1929095.1"/>
    </source>
</evidence>
<dbReference type="RefSeq" id="XP_033449343.1">
    <property type="nucleotide sequence ID" value="XM_033598018.1"/>
</dbReference>
<dbReference type="Proteomes" id="UP000800082">
    <property type="component" value="Unassembled WGS sequence"/>
</dbReference>
<accession>A0A6A5RL03</accession>
<dbReference type="AlphaFoldDB" id="A0A6A5RL03"/>
<dbReference type="GeneID" id="54355685"/>
<organism evidence="1 2">
    <name type="scientific">Didymella exigua CBS 183.55</name>
    <dbReference type="NCBI Taxonomy" id="1150837"/>
    <lineage>
        <taxon>Eukaryota</taxon>
        <taxon>Fungi</taxon>
        <taxon>Dikarya</taxon>
        <taxon>Ascomycota</taxon>
        <taxon>Pezizomycotina</taxon>
        <taxon>Dothideomycetes</taxon>
        <taxon>Pleosporomycetidae</taxon>
        <taxon>Pleosporales</taxon>
        <taxon>Pleosporineae</taxon>
        <taxon>Didymellaceae</taxon>
        <taxon>Didymella</taxon>
    </lineage>
</organism>